<protein>
    <submittedName>
        <fullName evidence="4">Pentatricopeptide repeat-containing protein</fullName>
    </submittedName>
</protein>
<keyword evidence="1" id="KW-0677">Repeat</keyword>
<evidence type="ECO:0000256" key="1">
    <source>
        <dbReference type="ARBA" id="ARBA00022737"/>
    </source>
</evidence>
<dbReference type="AlphaFoldDB" id="A0AAP0BXC6"/>
<dbReference type="InterPro" id="IPR046848">
    <property type="entry name" value="E_motif"/>
</dbReference>
<feature type="domain" description="DYW" evidence="3">
    <location>
        <begin position="618"/>
        <end position="712"/>
    </location>
</feature>
<evidence type="ECO:0000259" key="3">
    <source>
        <dbReference type="Pfam" id="PF14432"/>
    </source>
</evidence>
<evidence type="ECO:0000256" key="2">
    <source>
        <dbReference type="PROSITE-ProRule" id="PRU00708"/>
    </source>
</evidence>
<organism evidence="4 5">
    <name type="scientific">Platanthera zijinensis</name>
    <dbReference type="NCBI Taxonomy" id="2320716"/>
    <lineage>
        <taxon>Eukaryota</taxon>
        <taxon>Viridiplantae</taxon>
        <taxon>Streptophyta</taxon>
        <taxon>Embryophyta</taxon>
        <taxon>Tracheophyta</taxon>
        <taxon>Spermatophyta</taxon>
        <taxon>Magnoliopsida</taxon>
        <taxon>Liliopsida</taxon>
        <taxon>Asparagales</taxon>
        <taxon>Orchidaceae</taxon>
        <taxon>Orchidoideae</taxon>
        <taxon>Orchideae</taxon>
        <taxon>Orchidinae</taxon>
        <taxon>Platanthera</taxon>
    </lineage>
</organism>
<dbReference type="FunFam" id="1.25.40.10:FF:000366">
    <property type="entry name" value="Pentatricopeptide (PPR) repeat-containing protein"/>
    <property type="match status" value="1"/>
</dbReference>
<accession>A0AAP0BXC6</accession>
<dbReference type="PANTHER" id="PTHR47926">
    <property type="entry name" value="PENTATRICOPEPTIDE REPEAT-CONTAINING PROTEIN"/>
    <property type="match status" value="1"/>
</dbReference>
<dbReference type="FunFam" id="1.25.40.10:FF:000344">
    <property type="entry name" value="Pentatricopeptide repeat-containing protein"/>
    <property type="match status" value="1"/>
</dbReference>
<dbReference type="NCBIfam" id="TIGR00756">
    <property type="entry name" value="PPR"/>
    <property type="match status" value="4"/>
</dbReference>
<feature type="repeat" description="PPR" evidence="2">
    <location>
        <begin position="403"/>
        <end position="437"/>
    </location>
</feature>
<dbReference type="Pfam" id="PF20431">
    <property type="entry name" value="E_motif"/>
    <property type="match status" value="1"/>
</dbReference>
<dbReference type="Pfam" id="PF13041">
    <property type="entry name" value="PPR_2"/>
    <property type="match status" value="3"/>
</dbReference>
<feature type="repeat" description="PPR" evidence="2">
    <location>
        <begin position="201"/>
        <end position="235"/>
    </location>
</feature>
<dbReference type="InterPro" id="IPR002885">
    <property type="entry name" value="PPR_rpt"/>
</dbReference>
<name>A0AAP0BXC6_9ASPA</name>
<feature type="repeat" description="PPR" evidence="2">
    <location>
        <begin position="99"/>
        <end position="133"/>
    </location>
</feature>
<dbReference type="SUPFAM" id="SSF48452">
    <property type="entry name" value="TPR-like"/>
    <property type="match status" value="1"/>
</dbReference>
<dbReference type="PROSITE" id="PS51375">
    <property type="entry name" value="PPR"/>
    <property type="match status" value="6"/>
</dbReference>
<dbReference type="Pfam" id="PF14432">
    <property type="entry name" value="DYW_deaminase"/>
    <property type="match status" value="1"/>
</dbReference>
<dbReference type="GO" id="GO:0008270">
    <property type="term" value="F:zinc ion binding"/>
    <property type="evidence" value="ECO:0007669"/>
    <property type="project" value="InterPro"/>
</dbReference>
<dbReference type="InterPro" id="IPR011990">
    <property type="entry name" value="TPR-like_helical_dom_sf"/>
</dbReference>
<dbReference type="InterPro" id="IPR046960">
    <property type="entry name" value="PPR_At4g14850-like_plant"/>
</dbReference>
<dbReference type="PANTHER" id="PTHR47926:SF342">
    <property type="entry name" value="TETRATRICOPEPTIDE-LIKE HELICAL DOMAIN-CONTAINING PROTEIN-RELATED"/>
    <property type="match status" value="1"/>
</dbReference>
<gene>
    <name evidence="4" type="primary">PCMP-H47</name>
    <name evidence="4" type="ORF">KSP39_PZI003262</name>
</gene>
<reference evidence="4 5" key="1">
    <citation type="journal article" date="2022" name="Nat. Plants">
        <title>Genomes of leafy and leafless Platanthera orchids illuminate the evolution of mycoheterotrophy.</title>
        <authorList>
            <person name="Li M.H."/>
            <person name="Liu K.W."/>
            <person name="Li Z."/>
            <person name="Lu H.C."/>
            <person name="Ye Q.L."/>
            <person name="Zhang D."/>
            <person name="Wang J.Y."/>
            <person name="Li Y.F."/>
            <person name="Zhong Z.M."/>
            <person name="Liu X."/>
            <person name="Yu X."/>
            <person name="Liu D.K."/>
            <person name="Tu X.D."/>
            <person name="Liu B."/>
            <person name="Hao Y."/>
            <person name="Liao X.Y."/>
            <person name="Jiang Y.T."/>
            <person name="Sun W.H."/>
            <person name="Chen J."/>
            <person name="Chen Y.Q."/>
            <person name="Ai Y."/>
            <person name="Zhai J.W."/>
            <person name="Wu S.S."/>
            <person name="Zhou Z."/>
            <person name="Hsiao Y.Y."/>
            <person name="Wu W.L."/>
            <person name="Chen Y.Y."/>
            <person name="Lin Y.F."/>
            <person name="Hsu J.L."/>
            <person name="Li C.Y."/>
            <person name="Wang Z.W."/>
            <person name="Zhao X."/>
            <person name="Zhong W.Y."/>
            <person name="Ma X.K."/>
            <person name="Ma L."/>
            <person name="Huang J."/>
            <person name="Chen G.Z."/>
            <person name="Huang M.Z."/>
            <person name="Huang L."/>
            <person name="Peng D.H."/>
            <person name="Luo Y.B."/>
            <person name="Zou S.Q."/>
            <person name="Chen S.P."/>
            <person name="Lan S."/>
            <person name="Tsai W.C."/>
            <person name="Van de Peer Y."/>
            <person name="Liu Z.J."/>
        </authorList>
    </citation>
    <scope>NUCLEOTIDE SEQUENCE [LARGE SCALE GENOMIC DNA]</scope>
    <source>
        <strain evidence="4">Lor287</strain>
    </source>
</reference>
<sequence length="712" mass="79132">MRLSPFLPIFSTRWYTCNACALPAPALGSSPPANINWYISLLNRCAEQRSISQTRRVHLHMNQTGFPYLSLGNKLVVAYLNSGDVDDARQVFDEMPNPHIVSWNAMISSYIRHKRILEAVSLYKLMLVKRIHPDEFTFSTTFRAFSGLRLINGGRAVHGHLVVLGLQSKNLHVSSALVDLYSKFGRLREAHIAYDAVDVKDVVLATALIVGYTQNGEDGEALGVFGEMVNSGIKANDFTFASILIACANLKDLFSGRMIHGAILKSEFCCNIAPQTSLLSLYSKSGLIEDSMKVFSEIVNPNTVAWTAIIGCLLNSHREEAALSMFRSMIFSSESPNAFTLSTTLAACSSLALLDQGKLIHAYALKTGLDTNRFVISALVDTYGKCGQIGLARMVFDSSIVPDLVSLNSLIYGYAQNGNGVEAVRLFHMMQSLGLGPNDATYVNTLSACSKSGMLDEGRRVFSSMVANHKSEPSNDHYACMVDLLGRAGRLEEAKELLAKAQKPDKVVWRALLGASKIHGEVEMAKWAAKKVLELDPGDDGTYVLLSNMYASLGQWEEVIKMKCLMREKGLRKEDPAVSWIHVDRAVHSFTAGDRSHPKGEMIYDELERLIEKTKGMGYVPDTRFVLHEMDELERDEPLFYHSEKLAVAFGVLSGRGKAYEPITIFKNLRVCVDCHNWIKLVSKLIGKEIIARDAKRYHYYREGLCSCGDYW</sequence>
<comment type="caution">
    <text evidence="4">The sequence shown here is derived from an EMBL/GenBank/DDBJ whole genome shotgun (WGS) entry which is preliminary data.</text>
</comment>
<dbReference type="EMBL" id="JBBWWQ010000003">
    <property type="protein sequence ID" value="KAK8951929.1"/>
    <property type="molecule type" value="Genomic_DNA"/>
</dbReference>
<proteinExistence type="predicted"/>
<dbReference type="InterPro" id="IPR032867">
    <property type="entry name" value="DYW_dom"/>
</dbReference>
<feature type="repeat" description="PPR" evidence="2">
    <location>
        <begin position="302"/>
        <end position="336"/>
    </location>
</feature>
<dbReference type="Gene3D" id="1.25.40.10">
    <property type="entry name" value="Tetratricopeptide repeat domain"/>
    <property type="match status" value="4"/>
</dbReference>
<dbReference type="Proteomes" id="UP001418222">
    <property type="component" value="Unassembled WGS sequence"/>
</dbReference>
<dbReference type="Pfam" id="PF20430">
    <property type="entry name" value="Eplus_motif"/>
    <property type="match status" value="1"/>
</dbReference>
<dbReference type="InterPro" id="IPR046849">
    <property type="entry name" value="E2_motif"/>
</dbReference>
<feature type="repeat" description="PPR" evidence="2">
    <location>
        <begin position="438"/>
        <end position="468"/>
    </location>
</feature>
<evidence type="ECO:0000313" key="4">
    <source>
        <dbReference type="EMBL" id="KAK8951929.1"/>
    </source>
</evidence>
<dbReference type="GO" id="GO:0003723">
    <property type="term" value="F:RNA binding"/>
    <property type="evidence" value="ECO:0007669"/>
    <property type="project" value="InterPro"/>
</dbReference>
<dbReference type="GO" id="GO:0009451">
    <property type="term" value="P:RNA modification"/>
    <property type="evidence" value="ECO:0007669"/>
    <property type="project" value="InterPro"/>
</dbReference>
<keyword evidence="5" id="KW-1185">Reference proteome</keyword>
<feature type="repeat" description="PPR" evidence="2">
    <location>
        <begin position="539"/>
        <end position="573"/>
    </location>
</feature>
<dbReference type="Pfam" id="PF01535">
    <property type="entry name" value="PPR"/>
    <property type="match status" value="4"/>
</dbReference>
<evidence type="ECO:0000313" key="5">
    <source>
        <dbReference type="Proteomes" id="UP001418222"/>
    </source>
</evidence>